<feature type="transmembrane region" description="Helical" evidence="11">
    <location>
        <begin position="270"/>
        <end position="292"/>
    </location>
</feature>
<dbReference type="GO" id="GO:0098719">
    <property type="term" value="P:sodium ion import across plasma membrane"/>
    <property type="evidence" value="ECO:0007669"/>
    <property type="project" value="TreeGrafter"/>
</dbReference>
<sequence>MKYTVVFLAGPGMLFGTAAIGLLVNALVPVSGLDFSECETGAWLPAVGFLLGAVLSATDPVAVVALLKELGVPADLSTLVEGESLLNDGTALVVYMILVTAAEGTFEMQPVDVAWAFVKMSLGGVVFGVLMGFLSVQWLGRIFNDAMVEITITLAAPYLTFYIAENYLGVSGVLALVALGLYFGMEGRSRISPEVQHFLGEFWELLAYFGNTLIFLVSGLVIAKQLPAVDAAEVWLLGVLYVFSHLVRVASVGSVSAFQALRGRPTNLSYDLVSIWGGLRGAVGLALALLVYNSEVMCARYRDVVLFQTAGLVVLTVVINGSTMRWLLLHLGVDKVHSSRLMIFNQAVRALKDSETEQETLLKLDSLFDNADWDIVRRFYFKVPQLKVIDEQLLEDSANEAKMDRWATVREAVWEGPGNKVRKSIIGKRGSTTATLGTQGPGVGRKSITGKRDSAVSKLGTQPPEWRASAANLFSPNRQPPTVHKTDQTGKSEHSSAEKAALERRISRFNPYAPFVSEHDVKEARRRLLMVCKKSYWKQFEMGLLSQEAAKFLMYTTDKAVDRGCQLREWNYFESVLTTFQEGTEETVMEQKNKAKALWLLDSAPFFLLVAGLVTAELVLMALAPGGHGGPLRGLAAAATLHGWLTVAFTLEMATRLYLLGDFMNFFRDPYVVVELAVVIMMMVVFYHPLRLGRAGYVVPALRLLRGAKIAAAVRKRLRTRKGLMRQKTAHHHMWVEADGYLDRLKRNFIYHRVQFDYEVVCGFLSAREEGLQVMSNVMEGAGKQSGAHFAYVREQALVDIRHAKHRLELMAQHYTEISKSMATYVAARTVLNRQRTMVDHLHHEGLLDHNEAGKMHGAIEHQMKMLLAKPPSVKLPDKDALLRSLEWTENLPEDVILSMKKYLEDIVTTTGQRVIQKGEMGCHIYIVARGNFSLYDPDRKQKKEIGTLSMGATFGEIAWAMGGPRLADVISLGPGLLYKINGDMLKSLCAFDPAIAESLWDFVARRVAENLLYKESSVAMTRRMIKQTLMNYEHYFVPQAQIYTFAHDAILVLVCGRAELLDGEHTAPLSPRRESSTGSDGGGGGGGDANDHQREHPLPQPGCWECADAERAERERRTVLQGPVVVQVKSDLMAFRIRFQRNVRFVAEPAAFQLGGDDRPKLRTRPLLSALSSHLSTPLHKGSAPGHKGSTPSVGQHLLPIHKNSISSVAQNLLSRNVPVTESHTLSLDQLKRKHSVNKIEIPSQDAPNGLRKGSRSTVVVPLPQLPKKMEFAEISSVCSTPLHRLVKAGSQRHHSGRGGPKRRMSSSRLSRGKPIGRSGGDEDGPGSAGLLKQHLNPDTAAVVSPKANKKPQVDDFEPHPALAEGLHDHNEEHDNGQESHQTTSTGNIADQQRKNSHVSVEGVVARGVGGLRDSLKLKGIGRKVLPGLSTNQVEDRIVSYYADEEQKEPFFNMDDGLGALQSTLESPANIKSSNSKKQLLAQDSAENFSVISDQQSDYNV</sequence>
<dbReference type="GO" id="GO:0015385">
    <property type="term" value="F:sodium:proton antiporter activity"/>
    <property type="evidence" value="ECO:0007669"/>
    <property type="project" value="InterPro"/>
</dbReference>
<dbReference type="Gene3D" id="6.10.140.1330">
    <property type="match status" value="1"/>
</dbReference>
<dbReference type="InterPro" id="IPR014710">
    <property type="entry name" value="RmlC-like_jellyroll"/>
</dbReference>
<feature type="region of interest" description="Disordered" evidence="10">
    <location>
        <begin position="431"/>
        <end position="500"/>
    </location>
</feature>
<dbReference type="CDD" id="cd00038">
    <property type="entry name" value="CAP_ED"/>
    <property type="match status" value="1"/>
</dbReference>
<evidence type="ECO:0000256" key="11">
    <source>
        <dbReference type="SAM" id="Phobius"/>
    </source>
</evidence>
<evidence type="ECO:0000256" key="7">
    <source>
        <dbReference type="ARBA" id="ARBA00023065"/>
    </source>
</evidence>
<dbReference type="GO" id="GO:0015386">
    <property type="term" value="F:potassium:proton antiporter activity"/>
    <property type="evidence" value="ECO:0007669"/>
    <property type="project" value="TreeGrafter"/>
</dbReference>
<dbReference type="PANTHER" id="PTHR10110:SF86">
    <property type="entry name" value="SODIUM_HYDROGEN EXCHANGER 7"/>
    <property type="match status" value="1"/>
</dbReference>
<dbReference type="SUPFAM" id="SSF51206">
    <property type="entry name" value="cAMP-binding domain-like"/>
    <property type="match status" value="1"/>
</dbReference>
<dbReference type="InterPro" id="IPR018422">
    <property type="entry name" value="Cation/H_exchanger_CPA1"/>
</dbReference>
<evidence type="ECO:0000259" key="12">
    <source>
        <dbReference type="PROSITE" id="PS50042"/>
    </source>
</evidence>
<proteinExistence type="predicted"/>
<organism evidence="13">
    <name type="scientific">Heterosigma akashiwo</name>
    <name type="common">Chromophytic alga</name>
    <name type="synonym">Heterosigma carterae</name>
    <dbReference type="NCBI Taxonomy" id="2829"/>
    <lineage>
        <taxon>Eukaryota</taxon>
        <taxon>Sar</taxon>
        <taxon>Stramenopiles</taxon>
        <taxon>Ochrophyta</taxon>
        <taxon>Raphidophyceae</taxon>
        <taxon>Chattonellales</taxon>
        <taxon>Chattonellaceae</taxon>
        <taxon>Heterosigma</taxon>
    </lineage>
</organism>
<accession>A0A7S3UYS6</accession>
<feature type="transmembrane region" description="Helical" evidence="11">
    <location>
        <begin position="205"/>
        <end position="223"/>
    </location>
</feature>
<keyword evidence="7" id="KW-0406">Ion transport</keyword>
<feature type="transmembrane region" description="Helical" evidence="11">
    <location>
        <begin position="167"/>
        <end position="184"/>
    </location>
</feature>
<evidence type="ECO:0000256" key="3">
    <source>
        <dbReference type="ARBA" id="ARBA00022475"/>
    </source>
</evidence>
<reference evidence="13" key="1">
    <citation type="submission" date="2021-01" db="EMBL/GenBank/DDBJ databases">
        <authorList>
            <person name="Corre E."/>
            <person name="Pelletier E."/>
            <person name="Niang G."/>
            <person name="Scheremetjew M."/>
            <person name="Finn R."/>
            <person name="Kale V."/>
            <person name="Holt S."/>
            <person name="Cochrane G."/>
            <person name="Meng A."/>
            <person name="Brown T."/>
            <person name="Cohen L."/>
        </authorList>
    </citation>
    <scope>NUCLEOTIDE SEQUENCE</scope>
    <source>
        <strain evidence="13">CCMP3107</strain>
    </source>
</reference>
<feature type="transmembrane region" description="Helical" evidence="11">
    <location>
        <begin position="42"/>
        <end position="65"/>
    </location>
</feature>
<feature type="compositionally biased region" description="Polar residues" evidence="10">
    <location>
        <begin position="1380"/>
        <end position="1392"/>
    </location>
</feature>
<keyword evidence="3" id="KW-1003">Cell membrane</keyword>
<dbReference type="PROSITE" id="PS50042">
    <property type="entry name" value="CNMP_BINDING_3"/>
    <property type="match status" value="1"/>
</dbReference>
<dbReference type="GO" id="GO:0051453">
    <property type="term" value="P:regulation of intracellular pH"/>
    <property type="evidence" value="ECO:0007669"/>
    <property type="project" value="TreeGrafter"/>
</dbReference>
<evidence type="ECO:0000313" key="13">
    <source>
        <dbReference type="EMBL" id="CAE0626997.1"/>
    </source>
</evidence>
<keyword evidence="4 11" id="KW-0812">Transmembrane</keyword>
<dbReference type="Pfam" id="PF00999">
    <property type="entry name" value="Na_H_Exchanger"/>
    <property type="match status" value="1"/>
</dbReference>
<dbReference type="PROSITE" id="PS00888">
    <property type="entry name" value="CNMP_BINDING_1"/>
    <property type="match status" value="1"/>
</dbReference>
<evidence type="ECO:0000256" key="9">
    <source>
        <dbReference type="ARBA" id="ARBA00023201"/>
    </source>
</evidence>
<dbReference type="InterPro" id="IPR018490">
    <property type="entry name" value="cNMP-bd_dom_sf"/>
</dbReference>
<feature type="transmembrane region" description="Helical" evidence="11">
    <location>
        <begin position="114"/>
        <end position="135"/>
    </location>
</feature>
<feature type="compositionally biased region" description="Basic residues" evidence="10">
    <location>
        <begin position="1289"/>
        <end position="1307"/>
    </location>
</feature>
<feature type="transmembrane region" description="Helical" evidence="11">
    <location>
        <begin position="671"/>
        <end position="690"/>
    </location>
</feature>
<feature type="domain" description="Cyclic nucleotide-binding" evidence="12">
    <location>
        <begin position="888"/>
        <end position="989"/>
    </location>
</feature>
<dbReference type="InterPro" id="IPR018488">
    <property type="entry name" value="cNMP-bd_CS"/>
</dbReference>
<feature type="transmembrane region" description="Helical" evidence="11">
    <location>
        <begin position="85"/>
        <end position="102"/>
    </location>
</feature>
<evidence type="ECO:0000256" key="10">
    <source>
        <dbReference type="SAM" id="MobiDB-lite"/>
    </source>
</evidence>
<keyword evidence="9" id="KW-0739">Sodium transport</keyword>
<feature type="compositionally biased region" description="Basic and acidic residues" evidence="10">
    <location>
        <begin position="484"/>
        <end position="500"/>
    </location>
</feature>
<name>A0A7S3UYS6_HETAK</name>
<evidence type="ECO:0000256" key="8">
    <source>
        <dbReference type="ARBA" id="ARBA00023136"/>
    </source>
</evidence>
<keyword evidence="2" id="KW-0813">Transport</keyword>
<dbReference type="Gene3D" id="1.20.120.350">
    <property type="entry name" value="Voltage-gated potassium channels. Chain C"/>
    <property type="match status" value="1"/>
</dbReference>
<gene>
    <name evidence="13" type="ORF">HAKA00212_LOCUS5673</name>
</gene>
<keyword evidence="6" id="KW-0915">Sodium</keyword>
<dbReference type="InterPro" id="IPR027359">
    <property type="entry name" value="Volt_channel_dom_sf"/>
</dbReference>
<evidence type="ECO:0000256" key="6">
    <source>
        <dbReference type="ARBA" id="ARBA00023053"/>
    </source>
</evidence>
<dbReference type="InterPro" id="IPR000595">
    <property type="entry name" value="cNMP-bd_dom"/>
</dbReference>
<dbReference type="EMBL" id="HBIU01012557">
    <property type="protein sequence ID" value="CAE0626997.1"/>
    <property type="molecule type" value="Transcribed_RNA"/>
</dbReference>
<dbReference type="InterPro" id="IPR006153">
    <property type="entry name" value="Cation/H_exchanger_TM"/>
</dbReference>
<feature type="transmembrane region" description="Helical" evidence="11">
    <location>
        <begin position="635"/>
        <end position="659"/>
    </location>
</feature>
<dbReference type="Pfam" id="PF00027">
    <property type="entry name" value="cNMP_binding"/>
    <property type="match status" value="1"/>
</dbReference>
<evidence type="ECO:0000256" key="2">
    <source>
        <dbReference type="ARBA" id="ARBA00022448"/>
    </source>
</evidence>
<keyword evidence="8 11" id="KW-0472">Membrane</keyword>
<dbReference type="PANTHER" id="PTHR10110">
    <property type="entry name" value="SODIUM/HYDROGEN EXCHANGER"/>
    <property type="match status" value="1"/>
</dbReference>
<feature type="transmembrane region" description="Helical" evidence="11">
    <location>
        <begin position="235"/>
        <end position="258"/>
    </location>
</feature>
<keyword evidence="5 11" id="KW-1133">Transmembrane helix</keyword>
<feature type="transmembrane region" description="Helical" evidence="11">
    <location>
        <begin position="599"/>
        <end position="623"/>
    </location>
</feature>
<dbReference type="Gene3D" id="2.60.120.10">
    <property type="entry name" value="Jelly Rolls"/>
    <property type="match status" value="1"/>
</dbReference>
<comment type="subcellular location">
    <subcellularLocation>
        <location evidence="1">Cell membrane</location>
        <topology evidence="1">Multi-pass membrane protein</topology>
    </subcellularLocation>
</comment>
<evidence type="ECO:0000256" key="4">
    <source>
        <dbReference type="ARBA" id="ARBA00022692"/>
    </source>
</evidence>
<protein>
    <recommendedName>
        <fullName evidence="12">Cyclic nucleotide-binding domain-containing protein</fullName>
    </recommendedName>
</protein>
<feature type="compositionally biased region" description="Gly residues" evidence="10">
    <location>
        <begin position="1080"/>
        <end position="1089"/>
    </location>
</feature>
<feature type="compositionally biased region" description="Basic and acidic residues" evidence="10">
    <location>
        <begin position="1066"/>
        <end position="1076"/>
    </location>
</feature>
<dbReference type="GO" id="GO:0005886">
    <property type="term" value="C:plasma membrane"/>
    <property type="evidence" value="ECO:0007669"/>
    <property type="project" value="UniProtKB-SubCell"/>
</dbReference>
<evidence type="ECO:0000256" key="1">
    <source>
        <dbReference type="ARBA" id="ARBA00004651"/>
    </source>
</evidence>
<feature type="region of interest" description="Disordered" evidence="10">
    <location>
        <begin position="1066"/>
        <end position="1104"/>
    </location>
</feature>
<feature type="region of interest" description="Disordered" evidence="10">
    <location>
        <begin position="1289"/>
        <end position="1401"/>
    </location>
</feature>
<evidence type="ECO:0000256" key="5">
    <source>
        <dbReference type="ARBA" id="ARBA00022989"/>
    </source>
</evidence>
<feature type="compositionally biased region" description="Basic and acidic residues" evidence="10">
    <location>
        <begin position="1367"/>
        <end position="1379"/>
    </location>
</feature>